<evidence type="ECO:0000313" key="2">
    <source>
        <dbReference type="Proteomes" id="UP000295221"/>
    </source>
</evidence>
<sequence length="26" mass="3113">MKCWGLRESELSADTEIYAEHKRQCK</sequence>
<dbReference type="Proteomes" id="UP000295221">
    <property type="component" value="Unassembled WGS sequence"/>
</dbReference>
<reference evidence="1 2" key="1">
    <citation type="submission" date="2019-03" db="EMBL/GenBank/DDBJ databases">
        <title>Genomic Encyclopedia of Type Strains, Phase IV (KMG-IV): sequencing the most valuable type-strain genomes for metagenomic binning, comparative biology and taxonomic classification.</title>
        <authorList>
            <person name="Goeker M."/>
        </authorList>
    </citation>
    <scope>NUCLEOTIDE SEQUENCE [LARGE SCALE GENOMIC DNA]</scope>
    <source>
        <strain evidence="1 2">DSM 24179</strain>
    </source>
</reference>
<gene>
    <name evidence="1" type="ORF">EV194_1371</name>
</gene>
<feature type="non-terminal residue" evidence="1">
    <location>
        <position position="26"/>
    </location>
</feature>
<protein>
    <submittedName>
        <fullName evidence="1">Uncharacterized protein</fullName>
    </submittedName>
</protein>
<proteinExistence type="predicted"/>
<accession>A0A4R2FZK1</accession>
<comment type="caution">
    <text evidence="1">The sequence shown here is derived from an EMBL/GenBank/DDBJ whole genome shotgun (WGS) entry which is preliminary data.</text>
</comment>
<dbReference type="EMBL" id="SLWK01000037">
    <property type="protein sequence ID" value="TCO00618.1"/>
    <property type="molecule type" value="Genomic_DNA"/>
</dbReference>
<evidence type="ECO:0000313" key="1">
    <source>
        <dbReference type="EMBL" id="TCO00618.1"/>
    </source>
</evidence>
<name>A0A4R2FZK1_9BACT</name>
<keyword evidence="2" id="KW-1185">Reference proteome</keyword>
<organism evidence="1 2">
    <name type="scientific">Natronoflexus pectinivorans</name>
    <dbReference type="NCBI Taxonomy" id="682526"/>
    <lineage>
        <taxon>Bacteria</taxon>
        <taxon>Pseudomonadati</taxon>
        <taxon>Bacteroidota</taxon>
        <taxon>Bacteroidia</taxon>
        <taxon>Marinilabiliales</taxon>
        <taxon>Marinilabiliaceae</taxon>
        <taxon>Natronoflexus</taxon>
    </lineage>
</organism>
<dbReference type="AlphaFoldDB" id="A0A4R2FZK1"/>